<evidence type="ECO:0000313" key="3">
    <source>
        <dbReference type="Proteomes" id="UP000323000"/>
    </source>
</evidence>
<dbReference type="PANTHER" id="PTHR31973:SF187">
    <property type="entry name" value="MUTATOR TRANSPOSASE MUDRA PROTEIN"/>
    <property type="match status" value="1"/>
</dbReference>
<evidence type="ECO:0000256" key="1">
    <source>
        <dbReference type="SAM" id="MobiDB-lite"/>
    </source>
</evidence>
<feature type="region of interest" description="Disordered" evidence="1">
    <location>
        <begin position="506"/>
        <end position="527"/>
    </location>
</feature>
<feature type="compositionally biased region" description="Low complexity" evidence="1">
    <location>
        <begin position="424"/>
        <end position="440"/>
    </location>
</feature>
<dbReference type="OrthoDB" id="1744165at2759"/>
<dbReference type="PANTHER" id="PTHR31973">
    <property type="entry name" value="POLYPROTEIN, PUTATIVE-RELATED"/>
    <property type="match status" value="1"/>
</dbReference>
<sequence length="559" mass="64377">MRTLAVLPEVHEEACEFTDDGQIHDLFEGYQSNSDDEYYSDSGDKVSGAKLARVMKSNPFKQLVGCPIRPFKNEHTCHRIYKSREARAKWITGKFQDLVISNPGIQPGVISHLLRDQFNVTVDSQRLYKVRKMALEVLLKDHKACFKHLRAYAIMVQQCNPGLAAYIHLMENTIIFKRIFQLLLMQTVVCTHLLIASVKEKHFSTGHGFYSRFCTRHIYANFKTSYGGQKLKRLFWRASKTVDRFEFKKLLADISAINSKAMAYPTEIEPCRWSRHAFDASIKCESVTNNMTEAFNSMLKDFRPKTYLQLMEFIRILVMSRFQLRKNECKHLYGVNGDEANLGEFIDPILSKSAYLRTYNSMIHPIPDLCVWVDFETSKVDPPPVKRLPGRPRLVRKREEGRGKRESGEKQKAEKKVSNTADDVSVSSSQGATTSSQPSTKRQRAPKSKAAVGSSSQPTQYFDSTSAYVSCNMNFVNYENVATKDVLEVLSNFTIQMLEGQFTDFKKRATEDKPEDGQSRRSEDGRSQRTRHWCYDSVIRFQDKFFNIQYFKILTSIVR</sequence>
<dbReference type="EMBL" id="VAHF01000002">
    <property type="protein sequence ID" value="TXG69109.1"/>
    <property type="molecule type" value="Genomic_DNA"/>
</dbReference>
<evidence type="ECO:0000313" key="2">
    <source>
        <dbReference type="EMBL" id="TXG69109.1"/>
    </source>
</evidence>
<reference evidence="3" key="1">
    <citation type="journal article" date="2019" name="Gigascience">
        <title>De novo genome assembly of the endangered Acer yangbiense, a plant species with extremely small populations endemic to Yunnan Province, China.</title>
        <authorList>
            <person name="Yang J."/>
            <person name="Wariss H.M."/>
            <person name="Tao L."/>
            <person name="Zhang R."/>
            <person name="Yun Q."/>
            <person name="Hollingsworth P."/>
            <person name="Dao Z."/>
            <person name="Luo G."/>
            <person name="Guo H."/>
            <person name="Ma Y."/>
            <person name="Sun W."/>
        </authorList>
    </citation>
    <scope>NUCLEOTIDE SEQUENCE [LARGE SCALE GENOMIC DNA]</scope>
    <source>
        <strain evidence="3">cv. Malutang</strain>
    </source>
</reference>
<feature type="compositionally biased region" description="Basic and acidic residues" evidence="1">
    <location>
        <begin position="397"/>
        <end position="417"/>
    </location>
</feature>
<dbReference type="AlphaFoldDB" id="A0A5C7IJ69"/>
<proteinExistence type="predicted"/>
<gene>
    <name evidence="2" type="ORF">EZV62_004044</name>
</gene>
<keyword evidence="3" id="KW-1185">Reference proteome</keyword>
<feature type="region of interest" description="Disordered" evidence="1">
    <location>
        <begin position="382"/>
        <end position="459"/>
    </location>
</feature>
<dbReference type="Proteomes" id="UP000323000">
    <property type="component" value="Chromosome 2"/>
</dbReference>
<protein>
    <submittedName>
        <fullName evidence="2">Uncharacterized protein</fullName>
    </submittedName>
</protein>
<accession>A0A5C7IJ69</accession>
<name>A0A5C7IJ69_9ROSI</name>
<organism evidence="2 3">
    <name type="scientific">Acer yangbiense</name>
    <dbReference type="NCBI Taxonomy" id="1000413"/>
    <lineage>
        <taxon>Eukaryota</taxon>
        <taxon>Viridiplantae</taxon>
        <taxon>Streptophyta</taxon>
        <taxon>Embryophyta</taxon>
        <taxon>Tracheophyta</taxon>
        <taxon>Spermatophyta</taxon>
        <taxon>Magnoliopsida</taxon>
        <taxon>eudicotyledons</taxon>
        <taxon>Gunneridae</taxon>
        <taxon>Pentapetalae</taxon>
        <taxon>rosids</taxon>
        <taxon>malvids</taxon>
        <taxon>Sapindales</taxon>
        <taxon>Sapindaceae</taxon>
        <taxon>Hippocastanoideae</taxon>
        <taxon>Acereae</taxon>
        <taxon>Acer</taxon>
    </lineage>
</organism>
<comment type="caution">
    <text evidence="2">The sequence shown here is derived from an EMBL/GenBank/DDBJ whole genome shotgun (WGS) entry which is preliminary data.</text>
</comment>